<evidence type="ECO:0000313" key="2">
    <source>
        <dbReference type="Proteomes" id="UP000319353"/>
    </source>
</evidence>
<dbReference type="EMBL" id="VBAL01000163">
    <property type="protein sequence ID" value="TMI98550.1"/>
    <property type="molecule type" value="Genomic_DNA"/>
</dbReference>
<dbReference type="SUPFAM" id="SSF51294">
    <property type="entry name" value="Hedgehog/intein (Hint) domain"/>
    <property type="match status" value="1"/>
</dbReference>
<name>A0A537KS68_9BACT</name>
<dbReference type="Proteomes" id="UP000319353">
    <property type="component" value="Unassembled WGS sequence"/>
</dbReference>
<sequence>MEELLGVHVLSTRGRFPTREVNVSSALGKDSLSDTDYSFKQSINAPKPRACTFGVKPQTLVLMADLTWRPASRLRPGNRVLGFDEKPGPSRYRGYRVATVVALTIRRARTLTLGTEFGEVTCTTDHRWLERNRFRSTATIRELRLATMPVLPPAFGAGYKMGYLHGALAGDGNFSHGPAQTRATLRVCDEEFAARFAQYGQDLGFEGFRTFTYIAGYTKRPLYGVRTSRIREASSLSPYSEPSPTAEYMRGWLAGAFDAEGSSSGGQMLRIHQRISNRPFWKTAQHFLETLDVPYAVETQRPCPNHRKERMGSLRIKRVANQLKFVALTQPILERKWAHLRQGRLKSAAIAAPVLSRRDAGVQTVVGVHTSNGTVVEGGFLSRNRQLV</sequence>
<protein>
    <recommendedName>
        <fullName evidence="3">DOD-type homing endonuclease domain-containing protein</fullName>
    </recommendedName>
</protein>
<dbReference type="AlphaFoldDB" id="A0A537KS68"/>
<evidence type="ECO:0000313" key="1">
    <source>
        <dbReference type="EMBL" id="TMI98550.1"/>
    </source>
</evidence>
<dbReference type="InterPro" id="IPR036844">
    <property type="entry name" value="Hint_dom_sf"/>
</dbReference>
<proteinExistence type="predicted"/>
<evidence type="ECO:0008006" key="3">
    <source>
        <dbReference type="Google" id="ProtNLM"/>
    </source>
</evidence>
<organism evidence="1 2">
    <name type="scientific">Candidatus Segetimicrobium genomatis</name>
    <dbReference type="NCBI Taxonomy" id="2569760"/>
    <lineage>
        <taxon>Bacteria</taxon>
        <taxon>Bacillati</taxon>
        <taxon>Candidatus Sysuimicrobiota</taxon>
        <taxon>Candidatus Sysuimicrobiia</taxon>
        <taxon>Candidatus Sysuimicrobiales</taxon>
        <taxon>Candidatus Segetimicrobiaceae</taxon>
        <taxon>Candidatus Segetimicrobium</taxon>
    </lineage>
</organism>
<dbReference type="SUPFAM" id="SSF55608">
    <property type="entry name" value="Homing endonucleases"/>
    <property type="match status" value="1"/>
</dbReference>
<gene>
    <name evidence="1" type="ORF">E6H01_12280</name>
</gene>
<reference evidence="1 2" key="1">
    <citation type="journal article" date="2019" name="Nat. Microbiol.">
        <title>Mediterranean grassland soil C-N compound turnover is dependent on rainfall and depth, and is mediated by genomically divergent microorganisms.</title>
        <authorList>
            <person name="Diamond S."/>
            <person name="Andeer P.F."/>
            <person name="Li Z."/>
            <person name="Crits-Christoph A."/>
            <person name="Burstein D."/>
            <person name="Anantharaman K."/>
            <person name="Lane K.R."/>
            <person name="Thomas B.C."/>
            <person name="Pan C."/>
            <person name="Northen T.R."/>
            <person name="Banfield J.F."/>
        </authorList>
    </citation>
    <scope>NUCLEOTIDE SEQUENCE [LARGE SCALE GENOMIC DNA]</scope>
    <source>
        <strain evidence="1">NP_4</strain>
    </source>
</reference>
<comment type="caution">
    <text evidence="1">The sequence shown here is derived from an EMBL/GenBank/DDBJ whole genome shotgun (WGS) entry which is preliminary data.</text>
</comment>
<accession>A0A537KS68</accession>
<dbReference type="InterPro" id="IPR027434">
    <property type="entry name" value="Homing_endonucl"/>
</dbReference>